<dbReference type="GO" id="GO:0005044">
    <property type="term" value="F:scavenger receptor activity"/>
    <property type="evidence" value="ECO:0007669"/>
    <property type="project" value="TreeGrafter"/>
</dbReference>
<dbReference type="Pfam" id="PF01130">
    <property type="entry name" value="CD36"/>
    <property type="match status" value="2"/>
</dbReference>
<feature type="region of interest" description="Disordered" evidence="7">
    <location>
        <begin position="108"/>
        <end position="135"/>
    </location>
</feature>
<comment type="subcellular location">
    <subcellularLocation>
        <location evidence="1">Membrane</location>
    </subcellularLocation>
</comment>
<gene>
    <name evidence="9" type="ORF">A3770_02p14120</name>
</gene>
<evidence type="ECO:0008006" key="11">
    <source>
        <dbReference type="Google" id="ProtNLM"/>
    </source>
</evidence>
<evidence type="ECO:0000256" key="7">
    <source>
        <dbReference type="SAM" id="MobiDB-lite"/>
    </source>
</evidence>
<name>A0A5B8MFE5_9CHLO</name>
<proteinExistence type="inferred from homology"/>
<feature type="compositionally biased region" description="Basic and acidic residues" evidence="7">
    <location>
        <begin position="65"/>
        <end position="87"/>
    </location>
</feature>
<dbReference type="AlphaFoldDB" id="A0A5B8MFE5"/>
<organism evidence="9 10">
    <name type="scientific">Chloropicon primus</name>
    <dbReference type="NCBI Taxonomy" id="1764295"/>
    <lineage>
        <taxon>Eukaryota</taxon>
        <taxon>Viridiplantae</taxon>
        <taxon>Chlorophyta</taxon>
        <taxon>Chloropicophyceae</taxon>
        <taxon>Chloropicales</taxon>
        <taxon>Chloropicaceae</taxon>
        <taxon>Chloropicon</taxon>
    </lineage>
</organism>
<evidence type="ECO:0000256" key="4">
    <source>
        <dbReference type="ARBA" id="ARBA00022989"/>
    </source>
</evidence>
<evidence type="ECO:0000256" key="8">
    <source>
        <dbReference type="SAM" id="Phobius"/>
    </source>
</evidence>
<feature type="transmembrane region" description="Helical" evidence="8">
    <location>
        <begin position="162"/>
        <end position="189"/>
    </location>
</feature>
<keyword evidence="6" id="KW-0325">Glycoprotein</keyword>
<keyword evidence="4 8" id="KW-1133">Transmembrane helix</keyword>
<dbReference type="InterPro" id="IPR002159">
    <property type="entry name" value="CD36_fam"/>
</dbReference>
<protein>
    <recommendedName>
        <fullName evidence="11">CD36 family protein</fullName>
    </recommendedName>
</protein>
<evidence type="ECO:0000256" key="1">
    <source>
        <dbReference type="ARBA" id="ARBA00004370"/>
    </source>
</evidence>
<evidence type="ECO:0000256" key="2">
    <source>
        <dbReference type="ARBA" id="ARBA00010532"/>
    </source>
</evidence>
<dbReference type="Proteomes" id="UP000316726">
    <property type="component" value="Chromosome 2"/>
</dbReference>
<dbReference type="EMBL" id="CP031035">
    <property type="protein sequence ID" value="QDZ18894.1"/>
    <property type="molecule type" value="Genomic_DNA"/>
</dbReference>
<dbReference type="GO" id="GO:0016020">
    <property type="term" value="C:membrane"/>
    <property type="evidence" value="ECO:0007669"/>
    <property type="project" value="UniProtKB-SubCell"/>
</dbReference>
<comment type="similarity">
    <text evidence="2">Belongs to the CD36 family.</text>
</comment>
<feature type="transmembrane region" description="Helical" evidence="8">
    <location>
        <begin position="768"/>
        <end position="791"/>
    </location>
</feature>
<evidence type="ECO:0000256" key="6">
    <source>
        <dbReference type="ARBA" id="ARBA00023180"/>
    </source>
</evidence>
<evidence type="ECO:0000313" key="10">
    <source>
        <dbReference type="Proteomes" id="UP000316726"/>
    </source>
</evidence>
<sequence>MEVMPLKKEDGGERVVKMSPWTKSFSKQFKYATVRPVPVMEGYLPGAAKNRLSINEGEISPASRRQRESSIREGTQRRESAARGESRRFSFMSSAAEFNKLLIAHGESQKPEKGSAAKRKPRANKRDRLSSGTFSNLTGKNPRQALLATYIGSSNSHCGKTMLYFTLVSGVLLFLLGFIVGMGVLPVVIDDMIKKALIVSPDGPCFSESDGGMCPGSVQSHYYLWNITNPHEYLEGSQAPELQEVGPFVYNSYEKVYNASFSTNKTMVNYDYTYFWDYSAQDSCEACQDLDSMTIYTVNSAYLTALNQAGGSETSLIMAFLPQVFGGLYDGLKYVVSAVAPNATTEEEIDQLVFAQWANCSVLSNSASTLPAYQENDPYVPEVGAWVNANLDNATFSSGVSAQVAAKLFGRQTAVDASDPFPDPLSFIGAAMMLPEAAFSMMSGLPTEQVAMLKGYFYYVINTYGKMVLTAVVGPPLGDASTGVVIKRTAKELLEGWQDPLMAAFMPGLNISYNLGFHTDLIDAIDDQMASGTLDFSHPYVFNKEAMTGQYKPSEIGELIAFEDLREIQHGNGTSRVHGRSMEPATGFRFYNFREEYNFTMFHEGIQRPITFLRDEKTSTVRKIDALHFKLDPNDMVSCATNATQCVYADSIDGAWNISTVYMTESSGTFPQWSGEGGDPAQGPHLTFNPEHRREWGVDIEPRMGVALKITMPFQYNYFVAPTDVLHQTIWKPNGTSAPDGAWIPNFYYDLQSEISAKDAIKLREGLFILKVITLTLLCGLPLGGIIMVVFSTYKLFFSLDTIEKEKLLKEKLQTRASTVKVNRESMKMAKHDLEKGIKKDPLNRHQYSFTQMTKIPKSSLH</sequence>
<reference evidence="9 10" key="1">
    <citation type="submission" date="2018-07" db="EMBL/GenBank/DDBJ databases">
        <title>The complete nuclear genome of the prasinophyte Chloropicon primus (CCMP1205).</title>
        <authorList>
            <person name="Pombert J.-F."/>
            <person name="Otis C."/>
            <person name="Turmel M."/>
            <person name="Lemieux C."/>
        </authorList>
    </citation>
    <scope>NUCLEOTIDE SEQUENCE [LARGE SCALE GENOMIC DNA]</scope>
    <source>
        <strain evidence="9 10">CCMP1205</strain>
    </source>
</reference>
<dbReference type="PANTHER" id="PTHR11923:SF51">
    <property type="entry name" value="LYSOSOME MEMBRANE PROTEIN 2"/>
    <property type="match status" value="1"/>
</dbReference>
<dbReference type="PANTHER" id="PTHR11923">
    <property type="entry name" value="SCAVENGER RECEPTOR CLASS B TYPE-1 SR-B1"/>
    <property type="match status" value="1"/>
</dbReference>
<accession>A0A5B8MFE5</accession>
<feature type="region of interest" description="Disordered" evidence="7">
    <location>
        <begin position="55"/>
        <end position="87"/>
    </location>
</feature>
<evidence type="ECO:0000256" key="3">
    <source>
        <dbReference type="ARBA" id="ARBA00022692"/>
    </source>
</evidence>
<keyword evidence="10" id="KW-1185">Reference proteome</keyword>
<keyword evidence="3 8" id="KW-0812">Transmembrane</keyword>
<dbReference type="OrthoDB" id="18585at2759"/>
<keyword evidence="5 8" id="KW-0472">Membrane</keyword>
<dbReference type="STRING" id="1764295.A0A5B8MFE5"/>
<evidence type="ECO:0000256" key="5">
    <source>
        <dbReference type="ARBA" id="ARBA00023136"/>
    </source>
</evidence>
<evidence type="ECO:0000313" key="9">
    <source>
        <dbReference type="EMBL" id="QDZ18894.1"/>
    </source>
</evidence>
<dbReference type="GO" id="GO:0005737">
    <property type="term" value="C:cytoplasm"/>
    <property type="evidence" value="ECO:0007669"/>
    <property type="project" value="TreeGrafter"/>
</dbReference>